<evidence type="ECO:0000256" key="1">
    <source>
        <dbReference type="SAM" id="Phobius"/>
    </source>
</evidence>
<organism evidence="2">
    <name type="scientific">Siphoviridae sp. ctYaH2</name>
    <dbReference type="NCBI Taxonomy" id="2825549"/>
    <lineage>
        <taxon>Viruses</taxon>
        <taxon>Duplodnaviria</taxon>
        <taxon>Heunggongvirae</taxon>
        <taxon>Uroviricota</taxon>
        <taxon>Caudoviricetes</taxon>
    </lineage>
</organism>
<keyword evidence="1" id="KW-1133">Transmembrane helix</keyword>
<protein>
    <submittedName>
        <fullName evidence="2">Uncharacterized protein</fullName>
    </submittedName>
</protein>
<feature type="transmembrane region" description="Helical" evidence="1">
    <location>
        <begin position="12"/>
        <end position="30"/>
    </location>
</feature>
<proteinExistence type="predicted"/>
<accession>A0A8S5V5F3</accession>
<dbReference type="EMBL" id="BK016199">
    <property type="protein sequence ID" value="DAG01926.1"/>
    <property type="molecule type" value="Genomic_DNA"/>
</dbReference>
<reference evidence="2" key="1">
    <citation type="journal article" date="2021" name="Proc. Natl. Acad. Sci. U.S.A.">
        <title>A Catalog of Tens of Thousands of Viruses from Human Metagenomes Reveals Hidden Associations with Chronic Diseases.</title>
        <authorList>
            <person name="Tisza M.J."/>
            <person name="Buck C.B."/>
        </authorList>
    </citation>
    <scope>NUCLEOTIDE SEQUENCE</scope>
    <source>
        <strain evidence="2">CtYaH2</strain>
    </source>
</reference>
<name>A0A8S5V5F3_9CAUD</name>
<sequence length="34" mass="4172">MLKHIIKIKKEVYLRAFAYLTVFGFETFGIRQYF</sequence>
<keyword evidence="1" id="KW-0472">Membrane</keyword>
<evidence type="ECO:0000313" key="2">
    <source>
        <dbReference type="EMBL" id="DAG01926.1"/>
    </source>
</evidence>
<keyword evidence="1" id="KW-0812">Transmembrane</keyword>